<keyword evidence="1" id="KW-0175">Coiled coil</keyword>
<evidence type="ECO:0000313" key="2">
    <source>
        <dbReference type="EMBL" id="KAK9874245.1"/>
    </source>
</evidence>
<dbReference type="AlphaFoldDB" id="A0AAW1U049"/>
<keyword evidence="3" id="KW-1185">Reference proteome</keyword>
<sequence>MDDEEESFNDTVYDDELVDILNHKMAHLEKKTGIFDSCEDENQTTHLELENRNTEKLRLEIVALNEKIKSTEKDLRKMSELEIELKKEKEKTKSLNKRIQEAEDDNILSQKLTEIKLKYWDVEKELKNAKIDKKILERELKDANEEIKQLVKQIDMQKNKMQEDKKSQEMALLELNSMNESFSMEIIKLKDKEINHQLMMQEEIKIKEHLNMLIRELKYLKGEKEKTVDRLHSELEDMKIKLGQFRKENLQSVEKLDILSREKVDLQNRLGNAERDNQKIHSVSN</sequence>
<dbReference type="EMBL" id="JARQZJ010000031">
    <property type="protein sequence ID" value="KAK9874245.1"/>
    <property type="molecule type" value="Genomic_DNA"/>
</dbReference>
<protein>
    <submittedName>
        <fullName evidence="2">Uncharacterized protein</fullName>
    </submittedName>
</protein>
<evidence type="ECO:0000256" key="1">
    <source>
        <dbReference type="SAM" id="Coils"/>
    </source>
</evidence>
<accession>A0AAW1U049</accession>
<dbReference type="Proteomes" id="UP001431783">
    <property type="component" value="Unassembled WGS sequence"/>
</dbReference>
<feature type="coiled-coil region" evidence="1">
    <location>
        <begin position="221"/>
        <end position="276"/>
    </location>
</feature>
<organism evidence="2 3">
    <name type="scientific">Henosepilachna vigintioctopunctata</name>
    <dbReference type="NCBI Taxonomy" id="420089"/>
    <lineage>
        <taxon>Eukaryota</taxon>
        <taxon>Metazoa</taxon>
        <taxon>Ecdysozoa</taxon>
        <taxon>Arthropoda</taxon>
        <taxon>Hexapoda</taxon>
        <taxon>Insecta</taxon>
        <taxon>Pterygota</taxon>
        <taxon>Neoptera</taxon>
        <taxon>Endopterygota</taxon>
        <taxon>Coleoptera</taxon>
        <taxon>Polyphaga</taxon>
        <taxon>Cucujiformia</taxon>
        <taxon>Coccinelloidea</taxon>
        <taxon>Coccinellidae</taxon>
        <taxon>Epilachninae</taxon>
        <taxon>Epilachnini</taxon>
        <taxon>Henosepilachna</taxon>
    </lineage>
</organism>
<gene>
    <name evidence="2" type="ORF">WA026_002600</name>
</gene>
<comment type="caution">
    <text evidence="2">The sequence shown here is derived from an EMBL/GenBank/DDBJ whole genome shotgun (WGS) entry which is preliminary data.</text>
</comment>
<name>A0AAW1U049_9CUCU</name>
<proteinExistence type="predicted"/>
<evidence type="ECO:0000313" key="3">
    <source>
        <dbReference type="Proteomes" id="UP001431783"/>
    </source>
</evidence>
<feature type="coiled-coil region" evidence="1">
    <location>
        <begin position="47"/>
        <end position="167"/>
    </location>
</feature>
<reference evidence="2 3" key="1">
    <citation type="submission" date="2023-03" db="EMBL/GenBank/DDBJ databases">
        <title>Genome insight into feeding habits of ladybird beetles.</title>
        <authorList>
            <person name="Li H.-S."/>
            <person name="Huang Y.-H."/>
            <person name="Pang H."/>
        </authorList>
    </citation>
    <scope>NUCLEOTIDE SEQUENCE [LARGE SCALE GENOMIC DNA]</scope>
    <source>
        <strain evidence="2">SYSU_2023b</strain>
        <tissue evidence="2">Whole body</tissue>
    </source>
</reference>